<dbReference type="PANTHER" id="PTHR24349">
    <property type="entry name" value="SERINE/THREONINE-PROTEIN KINASE"/>
    <property type="match status" value="1"/>
</dbReference>
<dbReference type="InterPro" id="IPR011009">
    <property type="entry name" value="Kinase-like_dom_sf"/>
</dbReference>
<evidence type="ECO:0000256" key="5">
    <source>
        <dbReference type="ARBA" id="ARBA00022840"/>
    </source>
</evidence>
<dbReference type="RefSeq" id="XP_005706728.1">
    <property type="nucleotide sequence ID" value="XM_005706671.1"/>
</dbReference>
<evidence type="ECO:0000256" key="2">
    <source>
        <dbReference type="ARBA" id="ARBA00022679"/>
    </source>
</evidence>
<feature type="compositionally biased region" description="Basic and acidic residues" evidence="6">
    <location>
        <begin position="430"/>
        <end position="451"/>
    </location>
</feature>
<sequence length="458" mass="51885">MHCSPLIKRAAGEKYHPESFKQRWEILKKLGEGGFSKVTIGKRKSEEDSVYSGFGPTNASRDETISEVAIKCISKEDMRNGSESEELVAREIQTFVTVGNGYPYVAQLYEVCEDEKFVYLIMELLSGGELFDQIVQRGHFSEKDASAIASCMISSVAHCHSKHVVHRDLKRELKFFPSHFLTTSLAENFVFESHAYDAKLKLIDFGLAAIMASPASTFRTICGSPSYVAPEILYQKPYTYKVDIWSLGVIIYILLAGYAPFEAKDEKELFRRIKHDPVRMEGKEWDAISSDAKHFVASLLEKDPRKRPSCEECLQHPWIEKGQHILEEQHHLEHTVKNLRQFKARRNWHAAVAGVTAMNRMARLAHLHHHVLRSASETDQSGSPPSEEKTNNEEEKDGDKSTRPQDGKVQDPVKEGLETSKETLTSSLKTKNEPADKNDTNTKHMPSEREPFCSCVIS</sequence>
<dbReference type="Gene3D" id="1.10.510.10">
    <property type="entry name" value="Transferase(Phosphotransferase) domain 1"/>
    <property type="match status" value="1"/>
</dbReference>
<dbReference type="OrthoDB" id="193931at2759"/>
<evidence type="ECO:0000256" key="1">
    <source>
        <dbReference type="ARBA" id="ARBA00022527"/>
    </source>
</evidence>
<dbReference type="Gramene" id="EME30208">
    <property type="protein sequence ID" value="EME30208"/>
    <property type="gene ID" value="Gasu_23640"/>
</dbReference>
<dbReference type="InterPro" id="IPR050205">
    <property type="entry name" value="CDPK_Ser/Thr_kinases"/>
</dbReference>
<keyword evidence="5" id="KW-0067">ATP-binding</keyword>
<evidence type="ECO:0000313" key="8">
    <source>
        <dbReference type="EMBL" id="EME30208.1"/>
    </source>
</evidence>
<dbReference type="EMBL" id="KB454501">
    <property type="protein sequence ID" value="EME30208.1"/>
    <property type="molecule type" value="Genomic_DNA"/>
</dbReference>
<dbReference type="GO" id="GO:0005524">
    <property type="term" value="F:ATP binding"/>
    <property type="evidence" value="ECO:0007669"/>
    <property type="project" value="UniProtKB-KW"/>
</dbReference>
<dbReference type="PROSITE" id="PS50011">
    <property type="entry name" value="PROTEIN_KINASE_DOM"/>
    <property type="match status" value="1"/>
</dbReference>
<evidence type="ECO:0000313" key="9">
    <source>
        <dbReference type="Proteomes" id="UP000030680"/>
    </source>
</evidence>
<dbReference type="OMA" id="FESHAYD"/>
<keyword evidence="4 8" id="KW-0418">Kinase</keyword>
<keyword evidence="1 8" id="KW-0723">Serine/threonine-protein kinase</keyword>
<dbReference type="EC" id="2.7.11.1" evidence="8"/>
<evidence type="ECO:0000259" key="7">
    <source>
        <dbReference type="PROSITE" id="PS50011"/>
    </source>
</evidence>
<dbReference type="GeneID" id="17088954"/>
<name>M2Y2N4_GALSU</name>
<protein>
    <submittedName>
        <fullName evidence="8">Serine/threonine protein kinase isoform 2</fullName>
        <ecNumber evidence="8">2.7.11.1</ecNumber>
    </submittedName>
</protein>
<feature type="domain" description="Protein kinase" evidence="7">
    <location>
        <begin position="24"/>
        <end position="319"/>
    </location>
</feature>
<keyword evidence="2 8" id="KW-0808">Transferase</keyword>
<dbReference type="AlphaFoldDB" id="M2Y2N4"/>
<dbReference type="FunFam" id="1.10.510.10:FF:000571">
    <property type="entry name" value="Maternal embryonic leucine zipper kinase"/>
    <property type="match status" value="1"/>
</dbReference>
<dbReference type="eggNOG" id="KOG0032">
    <property type="taxonomic scope" value="Eukaryota"/>
</dbReference>
<proteinExistence type="predicted"/>
<reference evidence="9" key="1">
    <citation type="journal article" date="2013" name="Science">
        <title>Gene transfer from bacteria and archaea facilitated evolution of an extremophilic eukaryote.</title>
        <authorList>
            <person name="Schonknecht G."/>
            <person name="Chen W.H."/>
            <person name="Ternes C.M."/>
            <person name="Barbier G.G."/>
            <person name="Shrestha R.P."/>
            <person name="Stanke M."/>
            <person name="Brautigam A."/>
            <person name="Baker B.J."/>
            <person name="Banfield J.F."/>
            <person name="Garavito R.M."/>
            <person name="Carr K."/>
            <person name="Wilkerson C."/>
            <person name="Rensing S.A."/>
            <person name="Gagneul D."/>
            <person name="Dickenson N.E."/>
            <person name="Oesterhelt C."/>
            <person name="Lercher M.J."/>
            <person name="Weber A.P."/>
        </authorList>
    </citation>
    <scope>NUCLEOTIDE SEQUENCE [LARGE SCALE GENOMIC DNA]</scope>
    <source>
        <strain evidence="9">074W</strain>
    </source>
</reference>
<evidence type="ECO:0000256" key="3">
    <source>
        <dbReference type="ARBA" id="ARBA00022741"/>
    </source>
</evidence>
<organism evidence="8 9">
    <name type="scientific">Galdieria sulphuraria</name>
    <name type="common">Red alga</name>
    <dbReference type="NCBI Taxonomy" id="130081"/>
    <lineage>
        <taxon>Eukaryota</taxon>
        <taxon>Rhodophyta</taxon>
        <taxon>Bangiophyceae</taxon>
        <taxon>Galdieriales</taxon>
        <taxon>Galdieriaceae</taxon>
        <taxon>Galdieria</taxon>
    </lineage>
</organism>
<dbReference type="Proteomes" id="UP000030680">
    <property type="component" value="Unassembled WGS sequence"/>
</dbReference>
<evidence type="ECO:0000256" key="6">
    <source>
        <dbReference type="SAM" id="MobiDB-lite"/>
    </source>
</evidence>
<gene>
    <name evidence="8" type="ORF">Gasu_23640</name>
</gene>
<dbReference type="Pfam" id="PF00069">
    <property type="entry name" value="Pkinase"/>
    <property type="match status" value="1"/>
</dbReference>
<dbReference type="InterPro" id="IPR000719">
    <property type="entry name" value="Prot_kinase_dom"/>
</dbReference>
<dbReference type="Gene3D" id="3.30.200.20">
    <property type="entry name" value="Phosphorylase Kinase, domain 1"/>
    <property type="match status" value="1"/>
</dbReference>
<dbReference type="CDD" id="cd05117">
    <property type="entry name" value="STKc_CAMK"/>
    <property type="match status" value="1"/>
</dbReference>
<feature type="compositionally biased region" description="Basic and acidic residues" evidence="6">
    <location>
        <begin position="386"/>
        <end position="421"/>
    </location>
</feature>
<dbReference type="SUPFAM" id="SSF56112">
    <property type="entry name" value="Protein kinase-like (PK-like)"/>
    <property type="match status" value="1"/>
</dbReference>
<feature type="region of interest" description="Disordered" evidence="6">
    <location>
        <begin position="373"/>
        <end position="458"/>
    </location>
</feature>
<keyword evidence="9" id="KW-1185">Reference proteome</keyword>
<dbReference type="GO" id="GO:0004674">
    <property type="term" value="F:protein serine/threonine kinase activity"/>
    <property type="evidence" value="ECO:0007669"/>
    <property type="project" value="UniProtKB-KW"/>
</dbReference>
<keyword evidence="3" id="KW-0547">Nucleotide-binding</keyword>
<evidence type="ECO:0000256" key="4">
    <source>
        <dbReference type="ARBA" id="ARBA00022777"/>
    </source>
</evidence>
<accession>M2Y2N4</accession>
<dbReference type="STRING" id="130081.M2Y2N4"/>